<dbReference type="PANTHER" id="PTHR36195">
    <property type="entry name" value="DOMAIN PROTEIN, PUTATIVE (AFU_ORTHOLOGUE AFUA_5G01990)-RELATED-RELATED"/>
    <property type="match status" value="1"/>
</dbReference>
<dbReference type="EMBL" id="MU252057">
    <property type="protein sequence ID" value="KAG9228133.1"/>
    <property type="molecule type" value="Genomic_DNA"/>
</dbReference>
<keyword evidence="2" id="KW-1185">Reference proteome</keyword>
<organism evidence="1 2">
    <name type="scientific">Amylocarpus encephaloides</name>
    <dbReference type="NCBI Taxonomy" id="45428"/>
    <lineage>
        <taxon>Eukaryota</taxon>
        <taxon>Fungi</taxon>
        <taxon>Dikarya</taxon>
        <taxon>Ascomycota</taxon>
        <taxon>Pezizomycotina</taxon>
        <taxon>Leotiomycetes</taxon>
        <taxon>Helotiales</taxon>
        <taxon>Helotiales incertae sedis</taxon>
        <taxon>Amylocarpus</taxon>
    </lineage>
</organism>
<proteinExistence type="predicted"/>
<dbReference type="OrthoDB" id="5144514at2759"/>
<name>A0A9P8BYQ0_9HELO</name>
<sequence>MPSTNQAAIMNGDAVIVNKCAFPVFYVSVGNTSGLVHTIPPGGMYREKFQLRYLRNNHLGFKKYSGISIKLSPNQSISTAVSKKSTFDESTVTQFEYTYDPSRAPGLWYDISNVNGYIFNDVLGWNGILPWPFEEDGLILESTSSNCPSVICPGGNPSGNSTCTQAFTHPKDNWATHGCGNNETLVLTLLEGELGVASF</sequence>
<evidence type="ECO:0000313" key="2">
    <source>
        <dbReference type="Proteomes" id="UP000824998"/>
    </source>
</evidence>
<dbReference type="Pfam" id="PF04681">
    <property type="entry name" value="Bys1"/>
    <property type="match status" value="1"/>
</dbReference>
<comment type="caution">
    <text evidence="1">The sequence shown here is derived from an EMBL/GenBank/DDBJ whole genome shotgun (WGS) entry which is preliminary data.</text>
</comment>
<reference evidence="1" key="1">
    <citation type="journal article" date="2021" name="IMA Fungus">
        <title>Genomic characterization of three marine fungi, including Emericellopsis atlantica sp. nov. with signatures of a generalist lifestyle and marine biomass degradation.</title>
        <authorList>
            <person name="Hagestad O.C."/>
            <person name="Hou L."/>
            <person name="Andersen J.H."/>
            <person name="Hansen E.H."/>
            <person name="Altermark B."/>
            <person name="Li C."/>
            <person name="Kuhnert E."/>
            <person name="Cox R.J."/>
            <person name="Crous P.W."/>
            <person name="Spatafora J.W."/>
            <person name="Lail K."/>
            <person name="Amirebrahimi M."/>
            <person name="Lipzen A."/>
            <person name="Pangilinan J."/>
            <person name="Andreopoulos W."/>
            <person name="Hayes R.D."/>
            <person name="Ng V."/>
            <person name="Grigoriev I.V."/>
            <person name="Jackson S.A."/>
            <person name="Sutton T.D.S."/>
            <person name="Dobson A.D.W."/>
            <person name="Rama T."/>
        </authorList>
    </citation>
    <scope>NUCLEOTIDE SEQUENCE</scope>
    <source>
        <strain evidence="1">TRa018bII</strain>
    </source>
</reference>
<dbReference type="Proteomes" id="UP000824998">
    <property type="component" value="Unassembled WGS sequence"/>
</dbReference>
<dbReference type="InterPro" id="IPR006771">
    <property type="entry name" value="CetA-like"/>
</dbReference>
<evidence type="ECO:0000313" key="1">
    <source>
        <dbReference type="EMBL" id="KAG9228133.1"/>
    </source>
</evidence>
<dbReference type="SUPFAM" id="SSF49870">
    <property type="entry name" value="Osmotin, thaumatin-like protein"/>
    <property type="match status" value="1"/>
</dbReference>
<dbReference type="AlphaFoldDB" id="A0A9P8BYQ0"/>
<gene>
    <name evidence="1" type="ORF">BJ875DRAFT_508675</name>
</gene>
<accession>A0A9P8BYQ0</accession>
<protein>
    <submittedName>
        <fullName evidence="1">Uncharacterized protein</fullName>
    </submittedName>
</protein>
<dbReference type="InterPro" id="IPR037176">
    <property type="entry name" value="Osmotin/thaumatin-like_sf"/>
</dbReference>
<dbReference type="PANTHER" id="PTHR36195:SF4">
    <property type="entry name" value="DOMAIN PROTEIN, PUTATIVE (AFU_ORTHOLOGUE AFUA_5G01990)-RELATED"/>
    <property type="match status" value="1"/>
</dbReference>